<comment type="caution">
    <text evidence="1">The sequence shown here is derived from an EMBL/GenBank/DDBJ whole genome shotgun (WGS) entry which is preliminary data.</text>
</comment>
<proteinExistence type="predicted"/>
<name>A0ACC0RZS4_POPTR</name>
<keyword evidence="2" id="KW-1185">Reference proteome</keyword>
<reference evidence="1 2" key="1">
    <citation type="journal article" date="2006" name="Science">
        <title>The genome of black cottonwood, Populus trichocarpa (Torr. &amp; Gray).</title>
        <authorList>
            <person name="Tuskan G.A."/>
            <person name="Difazio S."/>
            <person name="Jansson S."/>
            <person name="Bohlmann J."/>
            <person name="Grigoriev I."/>
            <person name="Hellsten U."/>
            <person name="Putnam N."/>
            <person name="Ralph S."/>
            <person name="Rombauts S."/>
            <person name="Salamov A."/>
            <person name="Schein J."/>
            <person name="Sterck L."/>
            <person name="Aerts A."/>
            <person name="Bhalerao R.R."/>
            <person name="Bhalerao R.P."/>
            <person name="Blaudez D."/>
            <person name="Boerjan W."/>
            <person name="Brun A."/>
            <person name="Brunner A."/>
            <person name="Busov V."/>
            <person name="Campbell M."/>
            <person name="Carlson J."/>
            <person name="Chalot M."/>
            <person name="Chapman J."/>
            <person name="Chen G.L."/>
            <person name="Cooper D."/>
            <person name="Coutinho P.M."/>
            <person name="Couturier J."/>
            <person name="Covert S."/>
            <person name="Cronk Q."/>
            <person name="Cunningham R."/>
            <person name="Davis J."/>
            <person name="Degroeve S."/>
            <person name="Dejardin A."/>
            <person name="Depamphilis C."/>
            <person name="Detter J."/>
            <person name="Dirks B."/>
            <person name="Dubchak I."/>
            <person name="Duplessis S."/>
            <person name="Ehlting J."/>
            <person name="Ellis B."/>
            <person name="Gendler K."/>
            <person name="Goodstein D."/>
            <person name="Gribskov M."/>
            <person name="Grimwood J."/>
            <person name="Groover A."/>
            <person name="Gunter L."/>
            <person name="Hamberger B."/>
            <person name="Heinze B."/>
            <person name="Helariutta Y."/>
            <person name="Henrissat B."/>
            <person name="Holligan D."/>
            <person name="Holt R."/>
            <person name="Huang W."/>
            <person name="Islam-Faridi N."/>
            <person name="Jones S."/>
            <person name="Jones-Rhoades M."/>
            <person name="Jorgensen R."/>
            <person name="Joshi C."/>
            <person name="Kangasjarvi J."/>
            <person name="Karlsson J."/>
            <person name="Kelleher C."/>
            <person name="Kirkpatrick R."/>
            <person name="Kirst M."/>
            <person name="Kohler A."/>
            <person name="Kalluri U."/>
            <person name="Larimer F."/>
            <person name="Leebens-Mack J."/>
            <person name="Leple J.C."/>
            <person name="Locascio P."/>
            <person name="Lou Y."/>
            <person name="Lucas S."/>
            <person name="Martin F."/>
            <person name="Montanini B."/>
            <person name="Napoli C."/>
            <person name="Nelson D.R."/>
            <person name="Nelson C."/>
            <person name="Nieminen K."/>
            <person name="Nilsson O."/>
            <person name="Pereda V."/>
            <person name="Peter G."/>
            <person name="Philippe R."/>
            <person name="Pilate G."/>
            <person name="Poliakov A."/>
            <person name="Razumovskaya J."/>
            <person name="Richardson P."/>
            <person name="Rinaldi C."/>
            <person name="Ritland K."/>
            <person name="Rouze P."/>
            <person name="Ryaboy D."/>
            <person name="Schmutz J."/>
            <person name="Schrader J."/>
            <person name="Segerman B."/>
            <person name="Shin H."/>
            <person name="Siddiqui A."/>
            <person name="Sterky F."/>
            <person name="Terry A."/>
            <person name="Tsai C.J."/>
            <person name="Uberbacher E."/>
            <person name="Unneberg P."/>
            <person name="Vahala J."/>
            <person name="Wall K."/>
            <person name="Wessler S."/>
            <person name="Yang G."/>
            <person name="Yin T."/>
            <person name="Douglas C."/>
            <person name="Marra M."/>
            <person name="Sandberg G."/>
            <person name="Van de Peer Y."/>
            <person name="Rokhsar D."/>
        </authorList>
    </citation>
    <scope>NUCLEOTIDE SEQUENCE [LARGE SCALE GENOMIC DNA]</scope>
    <source>
        <strain evidence="2">cv. Nisqually</strain>
    </source>
</reference>
<dbReference type="EMBL" id="CM009303">
    <property type="protein sequence ID" value="KAI9382628.1"/>
    <property type="molecule type" value="Genomic_DNA"/>
</dbReference>
<gene>
    <name evidence="1" type="ORF">POPTR_014G155401v4</name>
</gene>
<evidence type="ECO:0000313" key="1">
    <source>
        <dbReference type="EMBL" id="KAI9382628.1"/>
    </source>
</evidence>
<sequence>MAPPCQPPPMTKFLTYFIKVHEPAIYVYVALFLCYVIYTLIEYLETGLSIRAWWNNQRMARINTMNAWLFGVISVILKVLRISDTVFEVTLKDQSSNNDGDEGRFTFDASLIFVPGTAVLLLQLTALIMGFQGMQLSVNDGSGLGGILHV</sequence>
<dbReference type="Proteomes" id="UP000006729">
    <property type="component" value="Chromosome 14"/>
</dbReference>
<organism evidence="1 2">
    <name type="scientific">Populus trichocarpa</name>
    <name type="common">Western balsam poplar</name>
    <name type="synonym">Populus balsamifera subsp. trichocarpa</name>
    <dbReference type="NCBI Taxonomy" id="3694"/>
    <lineage>
        <taxon>Eukaryota</taxon>
        <taxon>Viridiplantae</taxon>
        <taxon>Streptophyta</taxon>
        <taxon>Embryophyta</taxon>
        <taxon>Tracheophyta</taxon>
        <taxon>Spermatophyta</taxon>
        <taxon>Magnoliopsida</taxon>
        <taxon>eudicotyledons</taxon>
        <taxon>Gunneridae</taxon>
        <taxon>Pentapetalae</taxon>
        <taxon>rosids</taxon>
        <taxon>fabids</taxon>
        <taxon>Malpighiales</taxon>
        <taxon>Salicaceae</taxon>
        <taxon>Saliceae</taxon>
        <taxon>Populus</taxon>
    </lineage>
</organism>
<protein>
    <submittedName>
        <fullName evidence="1">Uncharacterized protein</fullName>
    </submittedName>
</protein>
<evidence type="ECO:0000313" key="2">
    <source>
        <dbReference type="Proteomes" id="UP000006729"/>
    </source>
</evidence>
<accession>A0ACC0RZS4</accession>